<keyword evidence="2" id="KW-1185">Reference proteome</keyword>
<proteinExistence type="predicted"/>
<dbReference type="Gramene" id="EOX97173">
    <property type="protein sequence ID" value="EOX97173"/>
    <property type="gene ID" value="TCM_006264"/>
</dbReference>
<dbReference type="Proteomes" id="UP000026915">
    <property type="component" value="Chromosome 2"/>
</dbReference>
<evidence type="ECO:0000313" key="1">
    <source>
        <dbReference type="EMBL" id="EOX97173.1"/>
    </source>
</evidence>
<evidence type="ECO:0008006" key="3">
    <source>
        <dbReference type="Google" id="ProtNLM"/>
    </source>
</evidence>
<dbReference type="AlphaFoldDB" id="A0A061E4M3"/>
<name>A0A061E4M3_THECC</name>
<organism evidence="1 2">
    <name type="scientific">Theobroma cacao</name>
    <name type="common">Cacao</name>
    <name type="synonym">Cocoa</name>
    <dbReference type="NCBI Taxonomy" id="3641"/>
    <lineage>
        <taxon>Eukaryota</taxon>
        <taxon>Viridiplantae</taxon>
        <taxon>Streptophyta</taxon>
        <taxon>Embryophyta</taxon>
        <taxon>Tracheophyta</taxon>
        <taxon>Spermatophyta</taxon>
        <taxon>Magnoliopsida</taxon>
        <taxon>eudicotyledons</taxon>
        <taxon>Gunneridae</taxon>
        <taxon>Pentapetalae</taxon>
        <taxon>rosids</taxon>
        <taxon>malvids</taxon>
        <taxon>Malvales</taxon>
        <taxon>Malvaceae</taxon>
        <taxon>Byttnerioideae</taxon>
        <taxon>Theobroma</taxon>
    </lineage>
</organism>
<reference evidence="1 2" key="1">
    <citation type="journal article" date="2013" name="Genome Biol.">
        <title>The genome sequence of the most widely cultivated cacao type and its use to identify candidate genes regulating pod color.</title>
        <authorList>
            <person name="Motamayor J.C."/>
            <person name="Mockaitis K."/>
            <person name="Schmutz J."/>
            <person name="Haiminen N."/>
            <person name="Iii D.L."/>
            <person name="Cornejo O."/>
            <person name="Findley S.D."/>
            <person name="Zheng P."/>
            <person name="Utro F."/>
            <person name="Royaert S."/>
            <person name="Saski C."/>
            <person name="Jenkins J."/>
            <person name="Podicheti R."/>
            <person name="Zhao M."/>
            <person name="Scheffler B.E."/>
            <person name="Stack J.C."/>
            <person name="Feltus F.A."/>
            <person name="Mustiga G.M."/>
            <person name="Amores F."/>
            <person name="Phillips W."/>
            <person name="Marelli J.P."/>
            <person name="May G.D."/>
            <person name="Shapiro H."/>
            <person name="Ma J."/>
            <person name="Bustamante C.D."/>
            <person name="Schnell R.J."/>
            <person name="Main D."/>
            <person name="Gilbert D."/>
            <person name="Parida L."/>
            <person name="Kuhn D.N."/>
        </authorList>
    </citation>
    <scope>NUCLEOTIDE SEQUENCE [LARGE SCALE GENOMIC DNA]</scope>
    <source>
        <strain evidence="2">cv. Matina 1-6</strain>
    </source>
</reference>
<protein>
    <recommendedName>
        <fullName evidence="3">TF-B3 domain-containing protein</fullName>
    </recommendedName>
</protein>
<dbReference type="InParanoid" id="A0A061E4M3"/>
<dbReference type="HOGENOM" id="CLU_162318_0_0_1"/>
<gene>
    <name evidence="1" type="ORF">TCM_006264</name>
</gene>
<dbReference type="EMBL" id="CM001880">
    <property type="protein sequence ID" value="EOX97173.1"/>
    <property type="molecule type" value="Genomic_DNA"/>
</dbReference>
<accession>A0A061E4M3</accession>
<sequence length="94" mass="10817">MARIMERYLTRQDKDEGLKISNGAHLLPTVNTNLRVMDGNSEEVLVFEYQVSGRETPVIRGKKWKKFIGRYSTGVTVTLYTYQGSDADYQILVR</sequence>
<evidence type="ECO:0000313" key="2">
    <source>
        <dbReference type="Proteomes" id="UP000026915"/>
    </source>
</evidence>